<gene>
    <name evidence="1" type="ORF">CY0110_19922</name>
</gene>
<accession>A3IJW6</accession>
<keyword evidence="2" id="KW-1185">Reference proteome</keyword>
<sequence>MVLYVLKTGVDNFCFPLNLKIT</sequence>
<reference evidence="1 2" key="1">
    <citation type="submission" date="2007-03" db="EMBL/GenBank/DDBJ databases">
        <authorList>
            <person name="Stal L."/>
            <person name="Ferriera S."/>
            <person name="Johnson J."/>
            <person name="Kravitz S."/>
            <person name="Beeson K."/>
            <person name="Sutton G."/>
            <person name="Rogers Y.-H."/>
            <person name="Friedman R."/>
            <person name="Frazier M."/>
            <person name="Venter J.C."/>
        </authorList>
    </citation>
    <scope>NUCLEOTIDE SEQUENCE [LARGE SCALE GENOMIC DNA]</scope>
    <source>
        <strain evidence="1 2">CCY0110</strain>
    </source>
</reference>
<dbReference type="Proteomes" id="UP000003781">
    <property type="component" value="Unassembled WGS sequence"/>
</dbReference>
<dbReference type="AlphaFoldDB" id="A3IJW6"/>
<evidence type="ECO:0000313" key="2">
    <source>
        <dbReference type="Proteomes" id="UP000003781"/>
    </source>
</evidence>
<name>A3IJW6_9CHRO</name>
<dbReference type="EMBL" id="AAXW01000002">
    <property type="protein sequence ID" value="EAZ94098.1"/>
    <property type="molecule type" value="Genomic_DNA"/>
</dbReference>
<evidence type="ECO:0000313" key="1">
    <source>
        <dbReference type="EMBL" id="EAZ94098.1"/>
    </source>
</evidence>
<protein>
    <submittedName>
        <fullName evidence="1">Uncharacterized protein</fullName>
    </submittedName>
</protein>
<proteinExistence type="predicted"/>
<organism evidence="1 2">
    <name type="scientific">Crocosphaera chwakensis CCY0110</name>
    <dbReference type="NCBI Taxonomy" id="391612"/>
    <lineage>
        <taxon>Bacteria</taxon>
        <taxon>Bacillati</taxon>
        <taxon>Cyanobacteriota</taxon>
        <taxon>Cyanophyceae</taxon>
        <taxon>Oscillatoriophycideae</taxon>
        <taxon>Chroococcales</taxon>
        <taxon>Aphanothecaceae</taxon>
        <taxon>Crocosphaera</taxon>
        <taxon>Crocosphaera chwakensis</taxon>
    </lineage>
</organism>
<comment type="caution">
    <text evidence="1">The sequence shown here is derived from an EMBL/GenBank/DDBJ whole genome shotgun (WGS) entry which is preliminary data.</text>
</comment>